<name>A0AA87ZEM0_FICCA</name>
<comment type="caution">
    <text evidence="4">The sequence shown here is derived from an EMBL/GenBank/DDBJ whole genome shotgun (WGS) entry which is preliminary data.</text>
</comment>
<feature type="region of interest" description="Disordered" evidence="1">
    <location>
        <begin position="1212"/>
        <end position="1307"/>
    </location>
</feature>
<protein>
    <recommendedName>
        <fullName evidence="3">GYF domain-containing protein</fullName>
    </recommendedName>
</protein>
<dbReference type="CDD" id="cd00072">
    <property type="entry name" value="GYF"/>
    <property type="match status" value="1"/>
</dbReference>
<feature type="compositionally biased region" description="Low complexity" evidence="1">
    <location>
        <begin position="1718"/>
        <end position="1730"/>
    </location>
</feature>
<keyword evidence="2" id="KW-1133">Transmembrane helix</keyword>
<feature type="region of interest" description="Disordered" evidence="1">
    <location>
        <begin position="1421"/>
        <end position="1453"/>
    </location>
</feature>
<evidence type="ECO:0000313" key="4">
    <source>
        <dbReference type="EMBL" id="GMN35504.1"/>
    </source>
</evidence>
<feature type="region of interest" description="Disordered" evidence="1">
    <location>
        <begin position="488"/>
        <end position="561"/>
    </location>
</feature>
<dbReference type="SMART" id="SM00444">
    <property type="entry name" value="GYF"/>
    <property type="match status" value="1"/>
</dbReference>
<evidence type="ECO:0000256" key="1">
    <source>
        <dbReference type="SAM" id="MobiDB-lite"/>
    </source>
</evidence>
<feature type="domain" description="GYF" evidence="3">
    <location>
        <begin position="638"/>
        <end position="689"/>
    </location>
</feature>
<dbReference type="PANTHER" id="PTHR47471:SF1">
    <property type="entry name" value="PROTEIN ESSENTIAL FOR POTEXVIRUS ACCUMULATION 1"/>
    <property type="match status" value="1"/>
</dbReference>
<keyword evidence="2" id="KW-0812">Transmembrane</keyword>
<feature type="region of interest" description="Disordered" evidence="1">
    <location>
        <begin position="135"/>
        <end position="390"/>
    </location>
</feature>
<feature type="region of interest" description="Disordered" evidence="1">
    <location>
        <begin position="1341"/>
        <end position="1371"/>
    </location>
</feature>
<feature type="transmembrane region" description="Helical" evidence="2">
    <location>
        <begin position="60"/>
        <end position="86"/>
    </location>
</feature>
<feature type="compositionally biased region" description="Low complexity" evidence="1">
    <location>
        <begin position="1516"/>
        <end position="1545"/>
    </location>
</feature>
<feature type="compositionally biased region" description="Low complexity" evidence="1">
    <location>
        <begin position="1613"/>
        <end position="1655"/>
    </location>
</feature>
<feature type="compositionally biased region" description="Basic and acidic residues" evidence="1">
    <location>
        <begin position="1295"/>
        <end position="1307"/>
    </location>
</feature>
<sequence>MAARSNSDSRPNLSVATSNQIPKGIPFFDSSILRFRPPPLVSLQNPSSSRRRQRYASISSLSLAVVAAAAVAAILGGGGFSMWMSLGFIKAVALRPLIRVAYTVEEKSELFLDDVQGFDNPIPLSPQWLLSKPGESKPVIGAGENPPSSNSYGNRLDFSKSSGNGEEVHDSQKKKDVFRPSLLDMEGGRRDRWRDEERDTNSSMRKDRWRDGGEKEHGDTRRPERWTEISSTRHYGEGRRGASDRWTDSSNKDSNYEQRRESKWNTRWGPDDKETEGLREKWMDSGKDANSHLDKRSSHAANHGKDEREGDSFRPWRSSSSQGRGRGEPSHNQPQTLNKQSPAYSFNRGRGENSSHTFSLGRGKGSSGGSTVNNTSSHSQPLGISSDKVEIGQGESHQLRYSRMKLLDVYRLTDPRSSKRLVDGFVEVPSLTVDEPVEPLALHSPNPEEMAVIKGIDKGDIVSSGAPQISKEGRGQMDFMQSRRNRLGSREDLPHAVVDSKDESAASSKAFREDGGSFRKSDDIPISRESSMSSLQENASVHPGTTWRAQSSGEPSHLPLHDWKEIPTDIKSRTTESGWSHLQKNLNNEWESNLADPSFTKEGEKWEKSEDIILRRQPSGVLDREQEVIKSLQPSPEELQLYYVDPQGIIQGPFAGADIIGWFEAGYFGIDLQVRLVSAPNDSPFSSLGDVMPHLQAKARPPPGFSGSKQNEFPDAASRPNFGGVNKLQAGLSDVDIARNESRHKLGSTTEAENRFLESLMSGNNLSSTPLQKIPFSEGLQGYVGSNATNLLQSGVDNLLAKRMALERQCSLPNPYSFWPGRDPASLISKTEIVPDSKLVPPMTDNTQPHPQNADLMSVLQGLSDRSSSAVNNNVAGWPNFNVPSAPDLLQSKMDLHHDQSFAPQSPLGIQQLRLPLQNQPSFPNLFPQVVDNAQGISTPEKLLSSNLSQDPQLLNFMHQQYLMQLHSQAPVPAQQISVLDKLLLLKQQQIQQQKQEEQQMLLRQQQQMLSQLLSEQQNRQHFGEPSFGQLPVSALPKGNASVDPRLQPPQDLFSIGSNVAIPVVQNELPANLLNLSSQANQDNRYNATSEASLHLPHQMFDNITHQKSWGATDAEQVDDVRKNELLPTPVGSSPLLGMLNRLNEESLVQKSLSVSDSLVAKTLEMPSNVLRVKETVTETVMVATSEATADSSLEPPGVLVPIPPAKTCMSEVPKQEDANDVKFPSDGAVEEEKNDKEKLNSELSTMSEAKNVEVREPKKPSEKKSKKQKSSKSQAADQAKGVSKASSAPQTKPSETEKIVGDVKLETELGTGDNKFKIAGVEVAESHQVQRVAVSISAHDTEPPVEGDSGLAGSVAAQNTQARAMQRAWKPAPGFKAKSLLEIQQEEQKKAQTETVVSEISTSVSSLSLSTPWAGVVANAEPKITRETQRDGGNAELNAGKLESSLNPKSKKSQLHDLLAEEVLAKSSERDFDVSASISSMPSAQVATSLSESLDDDNFIEAKDTKKSRKKSAKAKGAGNKVSVPSASVDVPVSPSPAKSSRPAQQEKEVLPAIPSGPSLGDFVLWKGGEPAIPSPSPAWSTDSGKVPKPTSLRDILKEQERKGSAAQHVNQTPTPQKSQPSQTTRSSGPSWSLSGSSPSKAASPIQIASSASQLRYKGDDDLFWGPTEQTKQETKQGDFPHLSGQGSWGVKNNPVKGTSAGSLSRQKSMSSRPTEKSLSSSPGSLHSSLKGKRDAMTKRSEAMGFRDWCESECVRLVGTKDTSFLEFCLKQSRSEAEMFLIENLGSFDPDREFIDKFLDYKEMLPADVLEIAFQSRNDQNVTGYSAGDVNSDGTGVGDIDRDVAAGPEGSAKGGKKKGKKGKKVNSSVLGFNVVSSRIMMGEIQTAED</sequence>
<dbReference type="InterPro" id="IPR035445">
    <property type="entry name" value="GYF-like_dom_sf"/>
</dbReference>
<feature type="compositionally biased region" description="Basic residues" evidence="1">
    <location>
        <begin position="1855"/>
        <end position="1865"/>
    </location>
</feature>
<feature type="region of interest" description="Disordered" evidence="1">
    <location>
        <begin position="1502"/>
        <end position="1735"/>
    </location>
</feature>
<feature type="compositionally biased region" description="Basic and acidic residues" evidence="1">
    <location>
        <begin position="234"/>
        <end position="314"/>
    </location>
</feature>
<feature type="compositionally biased region" description="Basic and acidic residues" evidence="1">
    <location>
        <begin position="1231"/>
        <end position="1241"/>
    </location>
</feature>
<evidence type="ECO:0000259" key="3">
    <source>
        <dbReference type="PROSITE" id="PS50829"/>
    </source>
</evidence>
<organism evidence="4 5">
    <name type="scientific">Ficus carica</name>
    <name type="common">Common fig</name>
    <dbReference type="NCBI Taxonomy" id="3494"/>
    <lineage>
        <taxon>Eukaryota</taxon>
        <taxon>Viridiplantae</taxon>
        <taxon>Streptophyta</taxon>
        <taxon>Embryophyta</taxon>
        <taxon>Tracheophyta</taxon>
        <taxon>Spermatophyta</taxon>
        <taxon>Magnoliopsida</taxon>
        <taxon>eudicotyledons</taxon>
        <taxon>Gunneridae</taxon>
        <taxon>Pentapetalae</taxon>
        <taxon>rosids</taxon>
        <taxon>fabids</taxon>
        <taxon>Rosales</taxon>
        <taxon>Moraceae</taxon>
        <taxon>Ficeae</taxon>
        <taxon>Ficus</taxon>
    </lineage>
</organism>
<dbReference type="EMBL" id="BTGU01000005">
    <property type="protein sequence ID" value="GMN35504.1"/>
    <property type="molecule type" value="Genomic_DNA"/>
</dbReference>
<feature type="compositionally biased region" description="Polar residues" evidence="1">
    <location>
        <begin position="528"/>
        <end position="539"/>
    </location>
</feature>
<feature type="region of interest" description="Disordered" evidence="1">
    <location>
        <begin position="1023"/>
        <end position="1049"/>
    </location>
</feature>
<feature type="compositionally biased region" description="Low complexity" evidence="1">
    <location>
        <begin position="369"/>
        <end position="379"/>
    </location>
</feature>
<feature type="compositionally biased region" description="Basic and acidic residues" evidence="1">
    <location>
        <begin position="1251"/>
        <end position="1264"/>
    </location>
</feature>
<dbReference type="SUPFAM" id="SSF55277">
    <property type="entry name" value="GYF domain"/>
    <property type="match status" value="1"/>
</dbReference>
<feature type="compositionally biased region" description="Polar residues" evidence="1">
    <location>
        <begin position="146"/>
        <end position="164"/>
    </location>
</feature>
<feature type="compositionally biased region" description="Basic and acidic residues" evidence="1">
    <location>
        <begin position="1596"/>
        <end position="1605"/>
    </location>
</feature>
<dbReference type="Gene3D" id="3.30.1490.40">
    <property type="match status" value="1"/>
</dbReference>
<feature type="compositionally biased region" description="Polar residues" evidence="1">
    <location>
        <begin position="330"/>
        <end position="344"/>
    </location>
</feature>
<dbReference type="Proteomes" id="UP001187192">
    <property type="component" value="Unassembled WGS sequence"/>
</dbReference>
<feature type="compositionally biased region" description="Basic and acidic residues" evidence="1">
    <location>
        <begin position="488"/>
        <end position="526"/>
    </location>
</feature>
<evidence type="ECO:0000313" key="5">
    <source>
        <dbReference type="Proteomes" id="UP001187192"/>
    </source>
</evidence>
<keyword evidence="2" id="KW-0472">Membrane</keyword>
<dbReference type="Pfam" id="PF02213">
    <property type="entry name" value="GYF"/>
    <property type="match status" value="1"/>
</dbReference>
<reference evidence="4" key="1">
    <citation type="submission" date="2023-07" db="EMBL/GenBank/DDBJ databases">
        <title>draft genome sequence of fig (Ficus carica).</title>
        <authorList>
            <person name="Takahashi T."/>
            <person name="Nishimura K."/>
        </authorList>
    </citation>
    <scope>NUCLEOTIDE SEQUENCE</scope>
</reference>
<feature type="region of interest" description="Disordered" evidence="1">
    <location>
        <begin position="1835"/>
        <end position="1865"/>
    </location>
</feature>
<gene>
    <name evidence="4" type="ORF">TIFTF001_005331</name>
</gene>
<dbReference type="PANTHER" id="PTHR47471">
    <property type="entry name" value="GYF DOMAIN-CONTAINING PROTEIN"/>
    <property type="match status" value="1"/>
</dbReference>
<feature type="compositionally biased region" description="Basic and acidic residues" evidence="1">
    <location>
        <begin position="166"/>
        <end position="178"/>
    </location>
</feature>
<dbReference type="PROSITE" id="PS50829">
    <property type="entry name" value="GYF"/>
    <property type="match status" value="1"/>
</dbReference>
<feature type="compositionally biased region" description="Polar residues" evidence="1">
    <location>
        <begin position="1697"/>
        <end position="1714"/>
    </location>
</feature>
<feature type="compositionally biased region" description="Basic and acidic residues" evidence="1">
    <location>
        <begin position="186"/>
        <end position="227"/>
    </location>
</feature>
<accession>A0AA87ZEM0</accession>
<feature type="compositionally biased region" description="Polar residues" evidence="1">
    <location>
        <begin position="1285"/>
        <end position="1294"/>
    </location>
</feature>
<proteinExistence type="predicted"/>
<keyword evidence="5" id="KW-1185">Reference proteome</keyword>
<evidence type="ECO:0000256" key="2">
    <source>
        <dbReference type="SAM" id="Phobius"/>
    </source>
</evidence>
<dbReference type="InterPro" id="IPR003169">
    <property type="entry name" value="GYF"/>
</dbReference>